<name>A0AAE0MM23_9PEZI</name>
<proteinExistence type="predicted"/>
<dbReference type="AlphaFoldDB" id="A0AAE0MM23"/>
<evidence type="ECO:0000313" key="2">
    <source>
        <dbReference type="Proteomes" id="UP001286456"/>
    </source>
</evidence>
<sequence length="517" mass="54363">MTARFSLFPRGPVLRLHAIRVIVKGHRISALSTTRIRQNARSNCVSIMLKPSNSSKTVLQELTSDAIGEAGLFAGPVGRSNAAVILSSKQYASWLDDDAFVSRLLAPLRDAASQDTSPATELSILSAVVDGVPQNEVGSPRSGEGIAILRGSLDALLPGLWKTAESQLSSDGGGGGAQPSIEFHVPPIRDDSRPLQVTVPLANTIFNTGRSHTLFASRWQIGPGAQPRLVALVEKSSQVIVPGKLSAGASSVAVPLVPVTEARKIVTGLGNILRQVEIDGKPTPASKELEAVIPMLLQARAKESGEQPTGPTGVWALIYPEHVATSEKLQRVLQLSTSSSSQERKKAREVSECISKLLAAGCHIRRVLSGGGGWGLKQGLLSLDPQTRYSTPDQEDVESFIRSFNGEDSGAGIVTPGSYVQFLVAPSQSAAGESLLASEPEVDGDSTRVILGTQEAEVEAADFGDVDMTIDSELFGAVSNQGIYVVSRGDAADGGGVEHAVITTKIDSPNSFVVSDL</sequence>
<reference evidence="1" key="1">
    <citation type="journal article" date="2023" name="Mol. Phylogenet. Evol.">
        <title>Genome-scale phylogeny and comparative genomics of the fungal order Sordariales.</title>
        <authorList>
            <person name="Hensen N."/>
            <person name="Bonometti L."/>
            <person name="Westerberg I."/>
            <person name="Brannstrom I.O."/>
            <person name="Guillou S."/>
            <person name="Cros-Aarteil S."/>
            <person name="Calhoun S."/>
            <person name="Haridas S."/>
            <person name="Kuo A."/>
            <person name="Mondo S."/>
            <person name="Pangilinan J."/>
            <person name="Riley R."/>
            <person name="LaButti K."/>
            <person name="Andreopoulos B."/>
            <person name="Lipzen A."/>
            <person name="Chen C."/>
            <person name="Yan M."/>
            <person name="Daum C."/>
            <person name="Ng V."/>
            <person name="Clum A."/>
            <person name="Steindorff A."/>
            <person name="Ohm R.A."/>
            <person name="Martin F."/>
            <person name="Silar P."/>
            <person name="Natvig D.O."/>
            <person name="Lalanne C."/>
            <person name="Gautier V."/>
            <person name="Ament-Velasquez S.L."/>
            <person name="Kruys A."/>
            <person name="Hutchinson M.I."/>
            <person name="Powell A.J."/>
            <person name="Barry K."/>
            <person name="Miller A.N."/>
            <person name="Grigoriev I.V."/>
            <person name="Debuchy R."/>
            <person name="Gladieux P."/>
            <person name="Hiltunen Thoren M."/>
            <person name="Johannesson H."/>
        </authorList>
    </citation>
    <scope>NUCLEOTIDE SEQUENCE</scope>
    <source>
        <strain evidence="1">SMH4131-1</strain>
    </source>
</reference>
<organism evidence="1 2">
    <name type="scientific">Cercophora scortea</name>
    <dbReference type="NCBI Taxonomy" id="314031"/>
    <lineage>
        <taxon>Eukaryota</taxon>
        <taxon>Fungi</taxon>
        <taxon>Dikarya</taxon>
        <taxon>Ascomycota</taxon>
        <taxon>Pezizomycotina</taxon>
        <taxon>Sordariomycetes</taxon>
        <taxon>Sordariomycetidae</taxon>
        <taxon>Sordariales</taxon>
        <taxon>Lasiosphaeriaceae</taxon>
        <taxon>Cercophora</taxon>
    </lineage>
</organism>
<accession>A0AAE0MM23</accession>
<protein>
    <submittedName>
        <fullName evidence="1">Uncharacterized protein</fullName>
    </submittedName>
</protein>
<gene>
    <name evidence="1" type="ORF">B0T19DRAFT_411586</name>
</gene>
<comment type="caution">
    <text evidence="1">The sequence shown here is derived from an EMBL/GenBank/DDBJ whole genome shotgun (WGS) entry which is preliminary data.</text>
</comment>
<reference evidence="1" key="2">
    <citation type="submission" date="2023-06" db="EMBL/GenBank/DDBJ databases">
        <authorList>
            <consortium name="Lawrence Berkeley National Laboratory"/>
            <person name="Haridas S."/>
            <person name="Hensen N."/>
            <person name="Bonometti L."/>
            <person name="Westerberg I."/>
            <person name="Brannstrom I.O."/>
            <person name="Guillou S."/>
            <person name="Cros-Aarteil S."/>
            <person name="Calhoun S."/>
            <person name="Kuo A."/>
            <person name="Mondo S."/>
            <person name="Pangilinan J."/>
            <person name="Riley R."/>
            <person name="Labutti K."/>
            <person name="Andreopoulos B."/>
            <person name="Lipzen A."/>
            <person name="Chen C."/>
            <person name="Yanf M."/>
            <person name="Daum C."/>
            <person name="Ng V."/>
            <person name="Clum A."/>
            <person name="Steindorff A."/>
            <person name="Ohm R."/>
            <person name="Martin F."/>
            <person name="Silar P."/>
            <person name="Natvig D."/>
            <person name="Lalanne C."/>
            <person name="Gautier V."/>
            <person name="Ament-Velasquez S.L."/>
            <person name="Kruys A."/>
            <person name="Hutchinson M.I."/>
            <person name="Powell A.J."/>
            <person name="Barry K."/>
            <person name="Miller A.N."/>
            <person name="Grigoriev I.V."/>
            <person name="Debuchy R."/>
            <person name="Gladieux P."/>
            <person name="Thoren M.H."/>
            <person name="Johannesson H."/>
        </authorList>
    </citation>
    <scope>NUCLEOTIDE SEQUENCE</scope>
    <source>
        <strain evidence="1">SMH4131-1</strain>
    </source>
</reference>
<keyword evidence="2" id="KW-1185">Reference proteome</keyword>
<dbReference type="Proteomes" id="UP001286456">
    <property type="component" value="Unassembled WGS sequence"/>
</dbReference>
<dbReference type="EMBL" id="JAUEPO010000001">
    <property type="protein sequence ID" value="KAK3337130.1"/>
    <property type="molecule type" value="Genomic_DNA"/>
</dbReference>
<evidence type="ECO:0000313" key="1">
    <source>
        <dbReference type="EMBL" id="KAK3337130.1"/>
    </source>
</evidence>